<dbReference type="Pfam" id="PF19190">
    <property type="entry name" value="BACON_2"/>
    <property type="match status" value="2"/>
</dbReference>
<feature type="domain" description="BACON" evidence="2">
    <location>
        <begin position="35"/>
        <end position="96"/>
    </location>
</feature>
<dbReference type="Proteomes" id="UP000547674">
    <property type="component" value="Unassembled WGS sequence"/>
</dbReference>
<accession>A0A7Y2E521</accession>
<keyword evidence="1" id="KW-0732">Signal</keyword>
<sequence>MKTRLICLMAICAFAFGCSDDSTSPNSGTPGIVLSSNDLVFNDQVQEQKITIKADGPGTVTWQINGMPEWLEVSPKKVTLRDQSPVDVTFKVDGIDLIADVYNAPLKIQYTKDNETGIDVTFVVGATPLMVVDTQEIDLNEFQDKATFSISNGGNTAFAWEIQTGSDYLEFNPPSGYLDFRTGQQVEVTVHHDEIDAEGGLAEYLSNIRIISDFDQEENIELSAHHYEEVFRQFDHNIVDAEFCSFRNRLIAVSSDPAQIHIINLDTGSSHDVSLPAEPTSVSVAPDRFMAAVGHNGSVTVVDLETRSFQQTYETEKDAFDVVMGPEWWVYVFPNSAAETDRIHCVNVATGEQADHGGSEIVPGTYGYLHPSGKYLYGSRTGTEETFIEKYDIRLGIANYLYDGAEETGETDNGRIWIENGGGDYIYSQSADVYYTSEDTQDDMSFAATFRGLDDVVWVASSVPSNRVALILDKGDVNDEVRFYDREFIIPVGEGYIPEFATDQGEAGTYYQGSAQYVFFTEDGQT</sequence>
<reference evidence="3 4" key="1">
    <citation type="submission" date="2020-03" db="EMBL/GenBank/DDBJ databases">
        <title>Metabolic flexibility allows generalist bacteria to become dominant in a frequently disturbed ecosystem.</title>
        <authorList>
            <person name="Chen Y.-J."/>
            <person name="Leung P.M."/>
            <person name="Bay S.K."/>
            <person name="Hugenholtz P."/>
            <person name="Kessler A.J."/>
            <person name="Shelley G."/>
            <person name="Waite D.W."/>
            <person name="Cook P.L."/>
            <person name="Greening C."/>
        </authorList>
    </citation>
    <scope>NUCLEOTIDE SEQUENCE [LARGE SCALE GENOMIC DNA]</scope>
    <source>
        <strain evidence="3">SS_bin_28</strain>
    </source>
</reference>
<dbReference type="SUPFAM" id="SSF63829">
    <property type="entry name" value="Calcium-dependent phosphotriesterase"/>
    <property type="match status" value="1"/>
</dbReference>
<comment type="caution">
    <text evidence="3">The sequence shown here is derived from an EMBL/GenBank/DDBJ whole genome shotgun (WGS) entry which is preliminary data.</text>
</comment>
<feature type="chain" id="PRO_5030762690" description="BACON domain-containing protein" evidence="1">
    <location>
        <begin position="18"/>
        <end position="526"/>
    </location>
</feature>
<dbReference type="PROSITE" id="PS51257">
    <property type="entry name" value="PROKAR_LIPOPROTEIN"/>
    <property type="match status" value="1"/>
</dbReference>
<feature type="domain" description="BACON" evidence="2">
    <location>
        <begin position="132"/>
        <end position="198"/>
    </location>
</feature>
<dbReference type="AlphaFoldDB" id="A0A7Y2E521"/>
<feature type="signal peptide" evidence="1">
    <location>
        <begin position="1"/>
        <end position="17"/>
    </location>
</feature>
<evidence type="ECO:0000313" key="4">
    <source>
        <dbReference type="Proteomes" id="UP000547674"/>
    </source>
</evidence>
<dbReference type="EMBL" id="JABDJR010000035">
    <property type="protein sequence ID" value="NNF05328.1"/>
    <property type="molecule type" value="Genomic_DNA"/>
</dbReference>
<protein>
    <recommendedName>
        <fullName evidence="2">BACON domain-containing protein</fullName>
    </recommendedName>
</protein>
<dbReference type="Gene3D" id="2.130.10.10">
    <property type="entry name" value="YVTN repeat-like/Quinoprotein amine dehydrogenase"/>
    <property type="match status" value="1"/>
</dbReference>
<gene>
    <name evidence="3" type="ORF">HKN21_01075</name>
</gene>
<dbReference type="InterPro" id="IPR015943">
    <property type="entry name" value="WD40/YVTN_repeat-like_dom_sf"/>
</dbReference>
<name>A0A7Y2E521_UNCEI</name>
<evidence type="ECO:0000256" key="1">
    <source>
        <dbReference type="SAM" id="SignalP"/>
    </source>
</evidence>
<organism evidence="3 4">
    <name type="scientific">Eiseniibacteriota bacterium</name>
    <dbReference type="NCBI Taxonomy" id="2212470"/>
    <lineage>
        <taxon>Bacteria</taxon>
        <taxon>Candidatus Eiseniibacteriota</taxon>
    </lineage>
</organism>
<dbReference type="InterPro" id="IPR024361">
    <property type="entry name" value="BACON"/>
</dbReference>
<proteinExistence type="predicted"/>
<feature type="non-terminal residue" evidence="3">
    <location>
        <position position="526"/>
    </location>
</feature>
<evidence type="ECO:0000313" key="3">
    <source>
        <dbReference type="EMBL" id="NNF05328.1"/>
    </source>
</evidence>
<evidence type="ECO:0000259" key="2">
    <source>
        <dbReference type="Pfam" id="PF19190"/>
    </source>
</evidence>